<evidence type="ECO:0000256" key="2">
    <source>
        <dbReference type="SAM" id="SignalP"/>
    </source>
</evidence>
<dbReference type="EMBL" id="VVZV01000009">
    <property type="protein sequence ID" value="KAA5320226.1"/>
    <property type="molecule type" value="Genomic_DNA"/>
</dbReference>
<accession>A0A412ZGZ9</accession>
<name>A0A412ZGZ9_9BACT</name>
<dbReference type="GO" id="GO:0016829">
    <property type="term" value="F:lyase activity"/>
    <property type="evidence" value="ECO:0007669"/>
    <property type="project" value="InterPro"/>
</dbReference>
<evidence type="ECO:0000313" key="8">
    <source>
        <dbReference type="Proteomes" id="UP000283678"/>
    </source>
</evidence>
<dbReference type="Proteomes" id="UP000481700">
    <property type="component" value="Unassembled WGS sequence"/>
</dbReference>
<dbReference type="Proteomes" id="UP000777173">
    <property type="component" value="Unassembled WGS sequence"/>
</dbReference>
<dbReference type="RefSeq" id="WP_007840896.1">
    <property type="nucleotide sequence ID" value="NZ_CAXSRD010000012.1"/>
</dbReference>
<evidence type="ECO:0000313" key="9">
    <source>
        <dbReference type="Proteomes" id="UP000294527"/>
    </source>
</evidence>
<dbReference type="Pfam" id="PF07940">
    <property type="entry name" value="Hepar_II_III_C"/>
    <property type="match status" value="1"/>
</dbReference>
<dbReference type="Gene3D" id="1.50.10.100">
    <property type="entry name" value="Chondroitin AC/alginate lyase"/>
    <property type="match status" value="1"/>
</dbReference>
<dbReference type="EMBL" id="JAHOAX010000014">
    <property type="protein sequence ID" value="MBV3124485.1"/>
    <property type="molecule type" value="Genomic_DNA"/>
</dbReference>
<feature type="chain" id="PRO_5043189429" evidence="2">
    <location>
        <begin position="20"/>
        <end position="635"/>
    </location>
</feature>
<reference evidence="6 8" key="1">
    <citation type="submission" date="2018-08" db="EMBL/GenBank/DDBJ databases">
        <title>A genome reference for cultivated species of the human gut microbiota.</title>
        <authorList>
            <person name="Zou Y."/>
            <person name="Xue W."/>
            <person name="Luo G."/>
        </authorList>
    </citation>
    <scope>NUCLEOTIDE SEQUENCE [LARGE SCALE GENOMIC DNA]</scope>
    <source>
        <strain evidence="6 8">AF14-1AC</strain>
    </source>
</reference>
<organism evidence="6 8">
    <name type="scientific">Phocaeicola dorei</name>
    <dbReference type="NCBI Taxonomy" id="357276"/>
    <lineage>
        <taxon>Bacteria</taxon>
        <taxon>Pseudomonadati</taxon>
        <taxon>Bacteroidota</taxon>
        <taxon>Bacteroidia</taxon>
        <taxon>Bacteroidales</taxon>
        <taxon>Bacteroidaceae</taxon>
        <taxon>Phocaeicola</taxon>
    </lineage>
</organism>
<evidence type="ECO:0000313" key="10">
    <source>
        <dbReference type="Proteomes" id="UP000481700"/>
    </source>
</evidence>
<proteinExistence type="predicted"/>
<dbReference type="InterPro" id="IPR008929">
    <property type="entry name" value="Chondroitin_lyas"/>
</dbReference>
<reference evidence="4 10" key="2">
    <citation type="journal article" date="2019" name="Nat. Med.">
        <title>A library of human gut bacterial isolates paired with longitudinal multiomics data enables mechanistic microbiome research.</title>
        <authorList>
            <person name="Poyet M."/>
            <person name="Groussin M."/>
            <person name="Gibbons S.M."/>
            <person name="Avila-Pacheco J."/>
            <person name="Jiang X."/>
            <person name="Kearney S.M."/>
            <person name="Perrotta A.R."/>
            <person name="Berdy B."/>
            <person name="Zhao S."/>
            <person name="Lieberman T.D."/>
            <person name="Swanson P.K."/>
            <person name="Smith M."/>
            <person name="Roesemann S."/>
            <person name="Alexander J.E."/>
            <person name="Rich S.A."/>
            <person name="Livny J."/>
            <person name="Vlamakis H."/>
            <person name="Clish C."/>
            <person name="Bullock K."/>
            <person name="Deik A."/>
            <person name="Scott J."/>
            <person name="Pierce K.A."/>
            <person name="Xavier R.J."/>
            <person name="Alm E.J."/>
        </authorList>
    </citation>
    <scope>NUCLEOTIDE SEQUENCE [LARGE SCALE GENOMIC DNA]</scope>
    <source>
        <strain evidence="4 10">BIOML-A25</strain>
    </source>
</reference>
<dbReference type="InterPro" id="IPR012480">
    <property type="entry name" value="Hepar_II_III_C"/>
</dbReference>
<evidence type="ECO:0000313" key="5">
    <source>
        <dbReference type="EMBL" id="MBV3124485.1"/>
    </source>
</evidence>
<evidence type="ECO:0000313" key="6">
    <source>
        <dbReference type="EMBL" id="RGV79617.1"/>
    </source>
</evidence>
<dbReference type="AlphaFoldDB" id="A0A412ZGZ9"/>
<evidence type="ECO:0000259" key="3">
    <source>
        <dbReference type="Pfam" id="PF07940"/>
    </source>
</evidence>
<gene>
    <name evidence="6" type="ORF">DWW04_07120</name>
    <name evidence="7" type="ORF">E1I98_13535</name>
    <name evidence="4" type="ORF">F2Z07_10195</name>
    <name evidence="5" type="ORF">KSU80_15040</name>
</gene>
<feature type="signal peptide" evidence="2">
    <location>
        <begin position="1"/>
        <end position="19"/>
    </location>
</feature>
<feature type="domain" description="Heparinase II/III-like C-terminal" evidence="3">
    <location>
        <begin position="422"/>
        <end position="527"/>
    </location>
</feature>
<evidence type="ECO:0000256" key="1">
    <source>
        <dbReference type="ARBA" id="ARBA00004196"/>
    </source>
</evidence>
<dbReference type="Proteomes" id="UP000283678">
    <property type="component" value="Unassembled WGS sequence"/>
</dbReference>
<keyword evidence="2" id="KW-0732">Signal</keyword>
<reference evidence="5" key="4">
    <citation type="submission" date="2021-06" db="EMBL/GenBank/DDBJ databases">
        <title>Collection of gut derived symbiotic bacterial strains cultured from healthy donors.</title>
        <authorList>
            <person name="Lin H."/>
            <person name="Littmann E."/>
            <person name="Pamer E.G."/>
        </authorList>
    </citation>
    <scope>NUCLEOTIDE SEQUENCE</scope>
    <source>
        <strain evidence="5">MSK.5.10</strain>
    </source>
</reference>
<dbReference type="EMBL" id="QRZL01000005">
    <property type="protein sequence ID" value="RGV79617.1"/>
    <property type="molecule type" value="Genomic_DNA"/>
</dbReference>
<comment type="subcellular location">
    <subcellularLocation>
        <location evidence="1">Cell envelope</location>
    </subcellularLocation>
</comment>
<dbReference type="EMBL" id="SLTU01000001">
    <property type="protein sequence ID" value="TDA77278.1"/>
    <property type="molecule type" value="Genomic_DNA"/>
</dbReference>
<reference evidence="7 9" key="3">
    <citation type="journal article" date="2019" name="Nat. Microbiol.">
        <title>Genomic variation and strain-specific functional adaptation in the human gut microbiome during early life.</title>
        <authorList>
            <person name="Vatanen T."/>
            <person name="Plichta D.R."/>
            <person name="Somani J."/>
            <person name="Munch P.C."/>
            <person name="Arthur T.D."/>
            <person name="Hall A.B."/>
            <person name="Rudolf S."/>
            <person name="Oakeley E.J."/>
            <person name="Ke X."/>
            <person name="Young R.A."/>
            <person name="Haiser H.J."/>
            <person name="Kolde R."/>
            <person name="Yassour M."/>
            <person name="Luopajarvi K."/>
            <person name="Siljander H."/>
            <person name="Virtanen S.M."/>
            <person name="Ilonen J."/>
            <person name="Uibo R."/>
            <person name="Tillmann V."/>
            <person name="Mokurov S."/>
            <person name="Dorshakova N."/>
            <person name="Porter J.A."/>
            <person name="McHardy A.C."/>
            <person name="Lahdesmaki H."/>
            <person name="Vlamakis H."/>
            <person name="Huttenhower C."/>
            <person name="Knip M."/>
            <person name="Xavier R.J."/>
        </authorList>
    </citation>
    <scope>NUCLEOTIDE SEQUENCE [LARGE SCALE GENOMIC DNA]</scope>
    <source>
        <strain evidence="7 9">RJX1047</strain>
    </source>
</reference>
<comment type="caution">
    <text evidence="6">The sequence shown here is derived from an EMBL/GenBank/DDBJ whole genome shotgun (WGS) entry which is preliminary data.</text>
</comment>
<sequence>MKRNILICFLFLFATALQSSSLKEYSIEKLEKILVKEFHPYPTYGDDIWFKIPDSIRLVYINQAEMRIHDNWESLPASLFMEYKQTGDRNRYQNVYFKKRSQLTTLAMGELLEGKGRFILPLINGILSTCEETWWGLPAHYGTCLPQPEDQTVALFAAQTAGDLALIQDVFRHVFDSISPLLNQRITHELKRRILEPCRTRTFKWMTEDNNWNPWITSHWITVALIAEKDISKRAEDISLALKAMDYYYSHYRNDGGCDEGPGYWASSCGCFFNCNYLLYKATDGKIDLRNEEKFHRMGEFICKVYMGRNNRFVNFADASPRTNLNPGMVYEYGKFIGNNTMMGFGALKAKESIAKKEMISNGKGASINGFLYTLLSTNEIIEHPAIEPFTRDCFFPDLQVFITRSSPQSDKGLSYAIKGGHNDESHNHNDVGNYIVYADGEPLIIDVGALAYNAKYFSKDRYTFWAVSSDYHNTPIINGFIQKEGIKYAATSVSAQGTKNKGTFTLDLAGAYPVEAAVISWTRKLSLYRQRNILYFSETYILKEYKAPSSIILMTAALVEKKEDGILSLRLNNKNYSLKFNPNQLSAMIEEVEHNDASIKNMWGKVYRIKLQINSQELHNRVTYSLSEIPNNKI</sequence>
<dbReference type="Gene3D" id="2.70.98.70">
    <property type="match status" value="1"/>
</dbReference>
<evidence type="ECO:0000313" key="4">
    <source>
        <dbReference type="EMBL" id="KAA5320226.1"/>
    </source>
</evidence>
<protein>
    <submittedName>
        <fullName evidence="5 6">Heparinase</fullName>
    </submittedName>
</protein>
<evidence type="ECO:0000313" key="7">
    <source>
        <dbReference type="EMBL" id="TDA77278.1"/>
    </source>
</evidence>
<dbReference type="Proteomes" id="UP000294527">
    <property type="component" value="Unassembled WGS sequence"/>
</dbReference>
<dbReference type="SUPFAM" id="SSF48230">
    <property type="entry name" value="Chondroitin AC/alginate lyase"/>
    <property type="match status" value="1"/>
</dbReference>
<dbReference type="GO" id="GO:0030313">
    <property type="term" value="C:cell envelope"/>
    <property type="evidence" value="ECO:0007669"/>
    <property type="project" value="UniProtKB-SubCell"/>
</dbReference>